<dbReference type="HOGENOM" id="CLU_1587250_0_0_1"/>
<keyword evidence="3" id="KW-1185">Reference proteome</keyword>
<evidence type="ECO:0000313" key="2">
    <source>
        <dbReference type="EMBL" id="GAC99897.1"/>
    </source>
</evidence>
<evidence type="ECO:0000313" key="3">
    <source>
        <dbReference type="Proteomes" id="UP000014071"/>
    </source>
</evidence>
<proteinExistence type="predicted"/>
<dbReference type="RefSeq" id="XP_012193484.1">
    <property type="nucleotide sequence ID" value="XM_012338094.1"/>
</dbReference>
<reference evidence="3" key="1">
    <citation type="journal article" date="2013" name="Genome Announc.">
        <title>Draft genome sequence of the basidiomycetous yeast-like fungus Pseudozyma hubeiensis SY62, which produces an abundant amount of the biosurfactant mannosylerythritol lipids.</title>
        <authorList>
            <person name="Konishi M."/>
            <person name="Hatada Y."/>
            <person name="Horiuchi J."/>
        </authorList>
    </citation>
    <scope>NUCLEOTIDE SEQUENCE [LARGE SCALE GENOMIC DNA]</scope>
    <source>
        <strain evidence="3">SY62</strain>
    </source>
</reference>
<gene>
    <name evidence="2" type="ORF">PHSY_007500</name>
</gene>
<name>R9PF89_PSEHS</name>
<dbReference type="GeneID" id="24112763"/>
<organism evidence="2 3">
    <name type="scientific">Pseudozyma hubeiensis (strain SY62)</name>
    <name type="common">Yeast</name>
    <dbReference type="NCBI Taxonomy" id="1305764"/>
    <lineage>
        <taxon>Eukaryota</taxon>
        <taxon>Fungi</taxon>
        <taxon>Dikarya</taxon>
        <taxon>Basidiomycota</taxon>
        <taxon>Ustilaginomycotina</taxon>
        <taxon>Ustilaginomycetes</taxon>
        <taxon>Ustilaginales</taxon>
        <taxon>Ustilaginaceae</taxon>
        <taxon>Pseudozyma</taxon>
    </lineage>
</organism>
<feature type="compositionally biased region" description="Acidic residues" evidence="1">
    <location>
        <begin position="9"/>
        <end position="19"/>
    </location>
</feature>
<feature type="compositionally biased region" description="Polar residues" evidence="1">
    <location>
        <begin position="65"/>
        <end position="74"/>
    </location>
</feature>
<evidence type="ECO:0000256" key="1">
    <source>
        <dbReference type="SAM" id="MobiDB-lite"/>
    </source>
</evidence>
<sequence length="168" mass="18797">MDGQMVVKEEEEEEEEDNVDKEPKLLSRHQCARTKGGGEREGAELSEECLLWRFQSPMSANQHPIAVQSISATGTLGKAPCTEQRRKDPNPTTGNPLDRQDPLGRRVECVRPRTPRLCDMGKERLERHSPALPFLTADPDPNRIVAFSILLLIPLKLQTGPVDTVPRP</sequence>
<feature type="region of interest" description="Disordered" evidence="1">
    <location>
        <begin position="65"/>
        <end position="105"/>
    </location>
</feature>
<dbReference type="Proteomes" id="UP000014071">
    <property type="component" value="Unassembled WGS sequence"/>
</dbReference>
<feature type="region of interest" description="Disordered" evidence="1">
    <location>
        <begin position="1"/>
        <end position="42"/>
    </location>
</feature>
<dbReference type="EMBL" id="DF238833">
    <property type="protein sequence ID" value="GAC99897.1"/>
    <property type="molecule type" value="Genomic_DNA"/>
</dbReference>
<protein>
    <submittedName>
        <fullName evidence="2">Vegetative incompatibility protein HET-E-1</fullName>
    </submittedName>
</protein>
<accession>R9PF89</accession>
<dbReference type="AlphaFoldDB" id="R9PF89"/>